<feature type="domain" description="Protein kinase" evidence="11">
    <location>
        <begin position="563"/>
        <end position="840"/>
    </location>
</feature>
<evidence type="ECO:0000256" key="1">
    <source>
        <dbReference type="ARBA" id="ARBA00004123"/>
    </source>
</evidence>
<evidence type="ECO:0000256" key="5">
    <source>
        <dbReference type="ARBA" id="ARBA00022771"/>
    </source>
</evidence>
<dbReference type="Pfam" id="PF04057">
    <property type="entry name" value="Rep-A_N"/>
    <property type="match status" value="1"/>
</dbReference>
<dbReference type="InterPro" id="IPR004365">
    <property type="entry name" value="NA-bd_OB_tRNA"/>
</dbReference>
<dbReference type="GO" id="GO:0007004">
    <property type="term" value="P:telomere maintenance via telomerase"/>
    <property type="evidence" value="ECO:0007669"/>
    <property type="project" value="UniProtKB-ARBA"/>
</dbReference>
<protein>
    <recommendedName>
        <fullName evidence="9">Replication protein A subunit</fullName>
    </recommendedName>
</protein>
<sequence length="874" mass="96948">MIQLTAGSCYRLYNSSPDDESVFNGPHTVQFLSIQKVYAANQGGVDRYRIIMSDGINFLQAMLATQLHSMVNDQTIGKHTVAVIEKLTCNYVQNKRLIVILAIRVLETTAEKIGDPKPLTEAVEPPNRGVSTLAPAAAFAAASVSAPSTSKPSIQHPQTNSAASAPRAGRGPIFPIEGLSPYQNNWTIKARVTQKSEIKTWSNARGAGKLFNVTLMDETGEIRGIGFNLVVDELYPKLEEGKVYYISKARVNVAKKFSNPANDYELSFERNTEVEECHEATDLPMIKYHFVPLGSLEDLPKDSTCDVIAVVKDVAPLAEIMSKQQNKPIPKRELILVDQSGHSVRMTLWGKQAEQYSAEDSPVIAFKGVKVVDFGGRSLSMFSSSTMMINPDIEECFALRGWYDSIGAGQAFQAHSNTGRGTMSGFKRAEMRSIHEDTTADFRASSKNDTLNSDIPKLRATDDYDEVSVLTAASPLGNKVNRLIERLQVLFENKDEYKRLLACRESEAQRLLDMFQRLLDILKTAPSSSQLPSFYRNLIVATQRLAGKSGLFPACFWLAGVEAIGDHSESAGGFADIYKGIFRGRAVCLKTIRLDKKMQVEHFLKVCSKEAILWGQLSHLNLLPFFGMFRFKNRISLVAPWMEHGDMNEYLKNHPAANRVLLMLDVAEGLRVLHNNGIIHGDLKGSNILIMESGTACIADFGISSISDRDILAWTSHSSAASKGGSVRWQAPELFNPEDEEDIPNTVASDIYAWSCVVYEMFTGQVPFARVRNAAVMSKVSSGERPARPPVSSSSWSAWGLTEDIWTLMEDCWKDNPEERPTIDEIIDYLERIAPEDPRMIQGDSALTSAQFRELAREGSEHDDLSVETFESLL</sequence>
<dbReference type="InterPro" id="IPR000719">
    <property type="entry name" value="Prot_kinase_dom"/>
</dbReference>
<comment type="subunit">
    <text evidence="9">Component of the heterotrimeric canonical replication protein A complex (RPA).</text>
</comment>
<dbReference type="GO" id="GO:0006281">
    <property type="term" value="P:DNA repair"/>
    <property type="evidence" value="ECO:0007669"/>
    <property type="project" value="InterPro"/>
</dbReference>
<dbReference type="GO" id="GO:0004674">
    <property type="term" value="F:protein serine/threonine kinase activity"/>
    <property type="evidence" value="ECO:0007669"/>
    <property type="project" value="TreeGrafter"/>
</dbReference>
<evidence type="ECO:0000256" key="9">
    <source>
        <dbReference type="RuleBase" id="RU364130"/>
    </source>
</evidence>
<evidence type="ECO:0000256" key="6">
    <source>
        <dbReference type="ARBA" id="ARBA00022833"/>
    </source>
</evidence>
<evidence type="ECO:0000256" key="2">
    <source>
        <dbReference type="ARBA" id="ARBA00005690"/>
    </source>
</evidence>
<reference evidence="12" key="1">
    <citation type="submission" date="2022-07" db="EMBL/GenBank/DDBJ databases">
        <title>The genome of Lyophyllum shimeji provides insight into the initial evolution of ectomycorrhizal fungal genome.</title>
        <authorList>
            <person name="Kobayashi Y."/>
            <person name="Shibata T."/>
            <person name="Hirakawa H."/>
            <person name="Shigenobu S."/>
            <person name="Nishiyama T."/>
            <person name="Yamada A."/>
            <person name="Hasebe M."/>
            <person name="Kawaguchi M."/>
        </authorList>
    </citation>
    <scope>NUCLEOTIDE SEQUENCE</scope>
    <source>
        <strain evidence="12">AT787</strain>
    </source>
</reference>
<dbReference type="GO" id="GO:0000781">
    <property type="term" value="C:chromosome, telomeric region"/>
    <property type="evidence" value="ECO:0007669"/>
    <property type="project" value="UniProtKB-ARBA"/>
</dbReference>
<dbReference type="Proteomes" id="UP001063166">
    <property type="component" value="Unassembled WGS sequence"/>
</dbReference>
<dbReference type="GO" id="GO:0003677">
    <property type="term" value="F:DNA binding"/>
    <property type="evidence" value="ECO:0007669"/>
    <property type="project" value="UniProtKB-KW"/>
</dbReference>
<dbReference type="InterPro" id="IPR001245">
    <property type="entry name" value="Ser-Thr/Tyr_kinase_cat_dom"/>
</dbReference>
<dbReference type="NCBIfam" id="TIGR00617">
    <property type="entry name" value="rpa1"/>
    <property type="match status" value="1"/>
</dbReference>
<keyword evidence="4 9" id="KW-0479">Metal-binding</keyword>
<evidence type="ECO:0000256" key="7">
    <source>
        <dbReference type="ARBA" id="ARBA00023125"/>
    </source>
</evidence>
<comment type="similarity">
    <text evidence="2 9">Belongs to the replication factor A protein 1 family.</text>
</comment>
<feature type="region of interest" description="Disordered" evidence="10">
    <location>
        <begin position="148"/>
        <end position="168"/>
    </location>
</feature>
<dbReference type="InterPro" id="IPR011009">
    <property type="entry name" value="Kinase-like_dom_sf"/>
</dbReference>
<dbReference type="Pfam" id="PF07714">
    <property type="entry name" value="PK_Tyr_Ser-Thr"/>
    <property type="match status" value="1"/>
</dbReference>
<accession>A0A9P3PM22</accession>
<comment type="subcellular location">
    <subcellularLocation>
        <location evidence="1 9">Nucleus</location>
    </subcellularLocation>
</comment>
<comment type="function">
    <text evidence="9">As part of the replication protein A (RPA/RP-A), a single-stranded DNA-binding heterotrimeric complex, may play an essential role in DNA replication, recombination and repair. Binds and stabilizes single-stranded DNA intermediates, preventing complementary DNA reannealing and recruiting different proteins involved in DNA metabolism.</text>
</comment>
<dbReference type="InterPro" id="IPR008271">
    <property type="entry name" value="Ser/Thr_kinase_AS"/>
</dbReference>
<dbReference type="GO" id="GO:0005662">
    <property type="term" value="C:DNA replication factor A complex"/>
    <property type="evidence" value="ECO:0007669"/>
    <property type="project" value="UniProtKB-ARBA"/>
</dbReference>
<dbReference type="GO" id="GO:0008270">
    <property type="term" value="F:zinc ion binding"/>
    <property type="evidence" value="ECO:0007669"/>
    <property type="project" value="UniProtKB-KW"/>
</dbReference>
<keyword evidence="13" id="KW-1185">Reference proteome</keyword>
<dbReference type="SUPFAM" id="SSF56112">
    <property type="entry name" value="Protein kinase-like (PK-like)"/>
    <property type="match status" value="1"/>
</dbReference>
<dbReference type="SUPFAM" id="SSF50249">
    <property type="entry name" value="Nucleic acid-binding proteins"/>
    <property type="match status" value="3"/>
</dbReference>
<keyword evidence="3 9" id="KW-0235">DNA replication</keyword>
<dbReference type="Pfam" id="PF16900">
    <property type="entry name" value="REPA_OB_2"/>
    <property type="match status" value="1"/>
</dbReference>
<evidence type="ECO:0000313" key="13">
    <source>
        <dbReference type="Proteomes" id="UP001063166"/>
    </source>
</evidence>
<dbReference type="Pfam" id="PF01336">
    <property type="entry name" value="tRNA_anti-codon"/>
    <property type="match status" value="1"/>
</dbReference>
<dbReference type="OrthoDB" id="1751331at2759"/>
<evidence type="ECO:0000256" key="4">
    <source>
        <dbReference type="ARBA" id="ARBA00022723"/>
    </source>
</evidence>
<dbReference type="Gene3D" id="1.10.510.10">
    <property type="entry name" value="Transferase(Phosphotransferase) domain 1"/>
    <property type="match status" value="1"/>
</dbReference>
<dbReference type="AlphaFoldDB" id="A0A9P3PM22"/>
<dbReference type="CDD" id="cd04474">
    <property type="entry name" value="RPA1_DBD_A"/>
    <property type="match status" value="1"/>
</dbReference>
<keyword evidence="7 9" id="KW-0238">DNA-binding</keyword>
<dbReference type="SMART" id="SM00220">
    <property type="entry name" value="S_TKc"/>
    <property type="match status" value="1"/>
</dbReference>
<dbReference type="CDD" id="cd04475">
    <property type="entry name" value="RPA1_DBD_B"/>
    <property type="match status" value="1"/>
</dbReference>
<dbReference type="PROSITE" id="PS50011">
    <property type="entry name" value="PROTEIN_KINASE_DOM"/>
    <property type="match status" value="1"/>
</dbReference>
<dbReference type="InterPro" id="IPR031657">
    <property type="entry name" value="REPA_OB_2"/>
</dbReference>
<dbReference type="FunFam" id="2.40.50.140:FF:000064">
    <property type="entry name" value="Replication protein A subunit"/>
    <property type="match status" value="1"/>
</dbReference>
<dbReference type="PANTHER" id="PTHR44329">
    <property type="entry name" value="SERINE/THREONINE-PROTEIN KINASE TNNI3K-RELATED"/>
    <property type="match status" value="1"/>
</dbReference>
<dbReference type="CDD" id="cd04477">
    <property type="entry name" value="RPA1N"/>
    <property type="match status" value="1"/>
</dbReference>
<dbReference type="FunFam" id="2.40.50.140:FF:000041">
    <property type="entry name" value="Replication protein A subunit"/>
    <property type="match status" value="1"/>
</dbReference>
<dbReference type="GO" id="GO:0006260">
    <property type="term" value="P:DNA replication"/>
    <property type="evidence" value="ECO:0007669"/>
    <property type="project" value="UniProtKB-KW"/>
</dbReference>
<proteinExistence type="inferred from homology"/>
<dbReference type="GO" id="GO:0006310">
    <property type="term" value="P:DNA recombination"/>
    <property type="evidence" value="ECO:0007669"/>
    <property type="project" value="InterPro"/>
</dbReference>
<dbReference type="PROSITE" id="PS00108">
    <property type="entry name" value="PROTEIN_KINASE_ST"/>
    <property type="match status" value="1"/>
</dbReference>
<name>A0A9P3PM22_LYOSH</name>
<comment type="caution">
    <text evidence="12">The sequence shown here is derived from an EMBL/GenBank/DDBJ whole genome shotgun (WGS) entry which is preliminary data.</text>
</comment>
<dbReference type="InterPro" id="IPR004591">
    <property type="entry name" value="Rfa1"/>
</dbReference>
<evidence type="ECO:0000256" key="3">
    <source>
        <dbReference type="ARBA" id="ARBA00022705"/>
    </source>
</evidence>
<dbReference type="InterPro" id="IPR012340">
    <property type="entry name" value="NA-bd_OB-fold"/>
</dbReference>
<keyword evidence="5 9" id="KW-0863">Zinc-finger</keyword>
<organism evidence="12 13">
    <name type="scientific">Lyophyllum shimeji</name>
    <name type="common">Hon-shimeji</name>
    <name type="synonym">Tricholoma shimeji</name>
    <dbReference type="NCBI Taxonomy" id="47721"/>
    <lineage>
        <taxon>Eukaryota</taxon>
        <taxon>Fungi</taxon>
        <taxon>Dikarya</taxon>
        <taxon>Basidiomycota</taxon>
        <taxon>Agaricomycotina</taxon>
        <taxon>Agaricomycetes</taxon>
        <taxon>Agaricomycetidae</taxon>
        <taxon>Agaricales</taxon>
        <taxon>Tricholomatineae</taxon>
        <taxon>Lyophyllaceae</taxon>
        <taxon>Lyophyllum</taxon>
    </lineage>
</organism>
<evidence type="ECO:0000259" key="11">
    <source>
        <dbReference type="PROSITE" id="PS50011"/>
    </source>
</evidence>
<dbReference type="Gene3D" id="2.40.50.140">
    <property type="entry name" value="Nucleic acid-binding proteins"/>
    <property type="match status" value="3"/>
</dbReference>
<keyword evidence="6 9" id="KW-0862">Zinc</keyword>
<evidence type="ECO:0000256" key="10">
    <source>
        <dbReference type="SAM" id="MobiDB-lite"/>
    </source>
</evidence>
<evidence type="ECO:0000313" key="12">
    <source>
        <dbReference type="EMBL" id="GLB37954.1"/>
    </source>
</evidence>
<dbReference type="EMBL" id="BRPK01000004">
    <property type="protein sequence ID" value="GLB37954.1"/>
    <property type="molecule type" value="Genomic_DNA"/>
</dbReference>
<keyword evidence="8 9" id="KW-0539">Nucleus</keyword>
<dbReference type="GO" id="GO:0005524">
    <property type="term" value="F:ATP binding"/>
    <property type="evidence" value="ECO:0007669"/>
    <property type="project" value="InterPro"/>
</dbReference>
<evidence type="ECO:0000256" key="8">
    <source>
        <dbReference type="ARBA" id="ARBA00023242"/>
    </source>
</evidence>
<dbReference type="InterPro" id="IPR051681">
    <property type="entry name" value="Ser/Thr_Kinases-Pseudokinases"/>
</dbReference>
<dbReference type="InterPro" id="IPR007199">
    <property type="entry name" value="Rep_factor-A_N"/>
</dbReference>
<gene>
    <name evidence="12" type="primary">RFA1</name>
    <name evidence="12" type="ORF">LshimejAT787_0410050</name>
</gene>